<name>A0ACC3NK79_9PEZI</name>
<accession>A0ACC3NK79</accession>
<keyword evidence="2" id="KW-1185">Reference proteome</keyword>
<sequence length="148" mass="16018">MPLPNTATVEVSNEPPGFPNPLCFEVDGCFGVNETTYGHPISIFCGAMVDFPFSNNGSPGTISGKQWTWDYIPQPGTNEQGHIALSLFPTGDPTCGTFSLDYSTCVYNFNVPKMLCNTDTPDFKQGGNWAVPCFHVTVQPNPDICQAS</sequence>
<proteinExistence type="predicted"/>
<evidence type="ECO:0000313" key="1">
    <source>
        <dbReference type="EMBL" id="KAK3718311.1"/>
    </source>
</evidence>
<comment type="caution">
    <text evidence="1">The sequence shown here is derived from an EMBL/GenBank/DDBJ whole genome shotgun (WGS) entry which is preliminary data.</text>
</comment>
<evidence type="ECO:0000313" key="2">
    <source>
        <dbReference type="Proteomes" id="UP001281147"/>
    </source>
</evidence>
<reference evidence="1" key="1">
    <citation type="submission" date="2023-07" db="EMBL/GenBank/DDBJ databases">
        <title>Black Yeasts Isolated from many extreme environments.</title>
        <authorList>
            <person name="Coleine C."/>
            <person name="Stajich J.E."/>
            <person name="Selbmann L."/>
        </authorList>
    </citation>
    <scope>NUCLEOTIDE SEQUENCE</scope>
    <source>
        <strain evidence="1">CCFEE 5714</strain>
    </source>
</reference>
<gene>
    <name evidence="1" type="ORF">LTR37_005124</name>
</gene>
<dbReference type="EMBL" id="JAUTXU010000032">
    <property type="protein sequence ID" value="KAK3718311.1"/>
    <property type="molecule type" value="Genomic_DNA"/>
</dbReference>
<protein>
    <submittedName>
        <fullName evidence="1">Uncharacterized protein</fullName>
    </submittedName>
</protein>
<dbReference type="Proteomes" id="UP001281147">
    <property type="component" value="Unassembled WGS sequence"/>
</dbReference>
<organism evidence="1 2">
    <name type="scientific">Vermiconidia calcicola</name>
    <dbReference type="NCBI Taxonomy" id="1690605"/>
    <lineage>
        <taxon>Eukaryota</taxon>
        <taxon>Fungi</taxon>
        <taxon>Dikarya</taxon>
        <taxon>Ascomycota</taxon>
        <taxon>Pezizomycotina</taxon>
        <taxon>Dothideomycetes</taxon>
        <taxon>Dothideomycetidae</taxon>
        <taxon>Mycosphaerellales</taxon>
        <taxon>Extremaceae</taxon>
        <taxon>Vermiconidia</taxon>
    </lineage>
</organism>